<protein>
    <submittedName>
        <fullName evidence="9">[FeFe] hydrogenase H-cluster radical SAM maturase HydE</fullName>
    </submittedName>
</protein>
<dbReference type="SUPFAM" id="SSF102114">
    <property type="entry name" value="Radical SAM enzymes"/>
    <property type="match status" value="1"/>
</dbReference>
<proteinExistence type="predicted"/>
<reference evidence="9 10" key="1">
    <citation type="journal article" date="2022" name="Genome Biol. Evol.">
        <title>Host diet, physiology and behaviors set the stage for Lachnospiraceae cladogenesis.</title>
        <authorList>
            <person name="Vera-Ponce De Leon A."/>
            <person name="Schneider M."/>
            <person name="Jahnes B.C."/>
            <person name="Sadowski V."/>
            <person name="Camuy-Velez L.A."/>
            <person name="Duan J."/>
            <person name="Sabree Z.L."/>
        </authorList>
    </citation>
    <scope>NUCLEOTIDE SEQUENCE [LARGE SCALE GENOMIC DNA]</scope>
    <source>
        <strain evidence="9 10">PAL227</strain>
    </source>
</reference>
<keyword evidence="5" id="KW-0408">Iron</keyword>
<keyword evidence="3" id="KW-0949">S-adenosyl-L-methionine</keyword>
<dbReference type="SFLD" id="SFLDF00348">
    <property type="entry name" value="FeFe_hydrogenase_maturase_(Hyd"/>
    <property type="match status" value="1"/>
</dbReference>
<keyword evidence="2" id="KW-0004">4Fe-4S</keyword>
<dbReference type="SMART" id="SM00876">
    <property type="entry name" value="BATS"/>
    <property type="match status" value="1"/>
</dbReference>
<dbReference type="InterPro" id="IPR007197">
    <property type="entry name" value="rSAM"/>
</dbReference>
<dbReference type="SFLD" id="SFLDS00029">
    <property type="entry name" value="Radical_SAM"/>
    <property type="match status" value="1"/>
</dbReference>
<keyword evidence="10" id="KW-1185">Reference proteome</keyword>
<dbReference type="CDD" id="cd01335">
    <property type="entry name" value="Radical_SAM"/>
    <property type="match status" value="1"/>
</dbReference>
<evidence type="ECO:0000256" key="3">
    <source>
        <dbReference type="ARBA" id="ARBA00022691"/>
    </source>
</evidence>
<dbReference type="PIRSF" id="PIRSF004762">
    <property type="entry name" value="CHP00423"/>
    <property type="match status" value="1"/>
</dbReference>
<evidence type="ECO:0000256" key="7">
    <source>
        <dbReference type="ARBA" id="ARBA00034078"/>
    </source>
</evidence>
<dbReference type="SFLD" id="SFLDG01280">
    <property type="entry name" value="HydE/PylB-like"/>
    <property type="match status" value="1"/>
</dbReference>
<feature type="domain" description="Radical SAM core" evidence="8">
    <location>
        <begin position="48"/>
        <end position="270"/>
    </location>
</feature>
<dbReference type="InterPro" id="IPR024021">
    <property type="entry name" value="FeFe-hyd_HydE_rSAM"/>
</dbReference>
<dbReference type="Proteomes" id="UP001523565">
    <property type="component" value="Unassembled WGS sequence"/>
</dbReference>
<dbReference type="PANTHER" id="PTHR43726">
    <property type="entry name" value="3-METHYLORNITHINE SYNTHASE"/>
    <property type="match status" value="1"/>
</dbReference>
<evidence type="ECO:0000256" key="1">
    <source>
        <dbReference type="ARBA" id="ARBA00001966"/>
    </source>
</evidence>
<accession>A0ABT1EDX1</accession>
<evidence type="ECO:0000256" key="4">
    <source>
        <dbReference type="ARBA" id="ARBA00022723"/>
    </source>
</evidence>
<dbReference type="EMBL" id="JAMZFV010000001">
    <property type="protein sequence ID" value="MCP1108890.1"/>
    <property type="molecule type" value="Genomic_DNA"/>
</dbReference>
<evidence type="ECO:0000256" key="2">
    <source>
        <dbReference type="ARBA" id="ARBA00022485"/>
    </source>
</evidence>
<dbReference type="SFLD" id="SFLDG01060">
    <property type="entry name" value="BATS_domain_containing"/>
    <property type="match status" value="1"/>
</dbReference>
<comment type="caution">
    <text evidence="9">The sequence shown here is derived from an EMBL/GenBank/DDBJ whole genome shotgun (WGS) entry which is preliminary data.</text>
</comment>
<dbReference type="SMART" id="SM00729">
    <property type="entry name" value="Elp3"/>
    <property type="match status" value="1"/>
</dbReference>
<keyword evidence="4" id="KW-0479">Metal-binding</keyword>
<gene>
    <name evidence="9" type="primary">hydE</name>
    <name evidence="9" type="ORF">NK118_01325</name>
</gene>
<dbReference type="NCBIfam" id="TIGR03956">
    <property type="entry name" value="rSAM_HydE"/>
    <property type="match status" value="1"/>
</dbReference>
<evidence type="ECO:0000256" key="6">
    <source>
        <dbReference type="ARBA" id="ARBA00023014"/>
    </source>
</evidence>
<name>A0ABT1EDX1_9FIRM</name>
<dbReference type="PANTHER" id="PTHR43726:SF1">
    <property type="entry name" value="BIOTIN SYNTHASE"/>
    <property type="match status" value="1"/>
</dbReference>
<dbReference type="InterPro" id="IPR010722">
    <property type="entry name" value="BATS_dom"/>
</dbReference>
<comment type="cofactor">
    <cofactor evidence="7">
        <name>[2Fe-2S] cluster</name>
        <dbReference type="ChEBI" id="CHEBI:190135"/>
    </cofactor>
</comment>
<dbReference type="InterPro" id="IPR058240">
    <property type="entry name" value="rSAM_sf"/>
</dbReference>
<dbReference type="InterPro" id="IPR006638">
    <property type="entry name" value="Elp3/MiaA/NifB-like_rSAM"/>
</dbReference>
<dbReference type="InterPro" id="IPR013785">
    <property type="entry name" value="Aldolase_TIM"/>
</dbReference>
<dbReference type="Gene3D" id="3.20.20.70">
    <property type="entry name" value="Aldolase class I"/>
    <property type="match status" value="1"/>
</dbReference>
<organism evidence="9 10">
    <name type="scientific">Ohessyouella blattaphilus</name>
    <dbReference type="NCBI Taxonomy" id="2949333"/>
    <lineage>
        <taxon>Bacteria</taxon>
        <taxon>Bacillati</taxon>
        <taxon>Bacillota</taxon>
        <taxon>Clostridia</taxon>
        <taxon>Lachnospirales</taxon>
        <taxon>Lachnospiraceae</taxon>
        <taxon>Ohessyouella</taxon>
    </lineage>
</organism>
<evidence type="ECO:0000313" key="10">
    <source>
        <dbReference type="Proteomes" id="UP001523565"/>
    </source>
</evidence>
<dbReference type="InterPro" id="IPR034422">
    <property type="entry name" value="HydE/PylB-like"/>
</dbReference>
<dbReference type="RefSeq" id="WP_262067795.1">
    <property type="nucleotide sequence ID" value="NZ_JAMXOC010000001.1"/>
</dbReference>
<dbReference type="Pfam" id="PF04055">
    <property type="entry name" value="Radical_SAM"/>
    <property type="match status" value="1"/>
</dbReference>
<keyword evidence="6" id="KW-0411">Iron-sulfur</keyword>
<comment type="cofactor">
    <cofactor evidence="1">
        <name>[4Fe-4S] cluster</name>
        <dbReference type="ChEBI" id="CHEBI:49883"/>
    </cofactor>
</comment>
<sequence length="346" mass="39527">MRNLIRKLDEKSTLEKEEWIWLFEHRDLIDREELFALARARTYEHYEHKIFVRGLIEFTNYCRNNCYYCGIRSGNQLVSRFRLTTEEILDCCQLSYEAGFRTVVLQGGEDAFFTKERLCEIIEAIRRKFPEVAITLSIGERPREDYEAFFLAGAERFLLRHETYSPSHYARLHPENLSAKARQKCLTDLKEIGYQAGSGFMVGSPYQTPENLAEDFLYLKELDPQMIGIGPFIAHKDTPFGAMTSGTVADTLLCIALLRLMLPKVLLPSTTSLGALALDGRKKGVLAGANVLMQNVTPSAQRLNYTLYNNKERAKDIDLSPDNPLFKELEQLGYAIVSERGDSKNV</sequence>
<evidence type="ECO:0000313" key="9">
    <source>
        <dbReference type="EMBL" id="MCP1108890.1"/>
    </source>
</evidence>
<evidence type="ECO:0000259" key="8">
    <source>
        <dbReference type="PROSITE" id="PS51918"/>
    </source>
</evidence>
<evidence type="ECO:0000256" key="5">
    <source>
        <dbReference type="ARBA" id="ARBA00023004"/>
    </source>
</evidence>
<dbReference type="PROSITE" id="PS51918">
    <property type="entry name" value="RADICAL_SAM"/>
    <property type="match status" value="1"/>
</dbReference>